<dbReference type="EMBL" id="BK032606">
    <property type="protein sequence ID" value="DAF50911.1"/>
    <property type="molecule type" value="Genomic_DNA"/>
</dbReference>
<dbReference type="GO" id="GO:0003677">
    <property type="term" value="F:DNA binding"/>
    <property type="evidence" value="ECO:0007669"/>
    <property type="project" value="InterPro"/>
</dbReference>
<proteinExistence type="predicted"/>
<reference evidence="1" key="1">
    <citation type="journal article" date="2021" name="Proc. Natl. Acad. Sci. U.S.A.">
        <title>A Catalog of Tens of Thousands of Viruses from Human Metagenomes Reveals Hidden Associations with Chronic Diseases.</title>
        <authorList>
            <person name="Tisza M.J."/>
            <person name="Buck C.B."/>
        </authorList>
    </citation>
    <scope>NUCLEOTIDE SEQUENCE</scope>
    <source>
        <strain evidence="1">CtRPk8</strain>
    </source>
</reference>
<dbReference type="GO" id="GO:0009307">
    <property type="term" value="P:DNA restriction-modification system"/>
    <property type="evidence" value="ECO:0007669"/>
    <property type="project" value="InterPro"/>
</dbReference>
<dbReference type="Pfam" id="PF05869">
    <property type="entry name" value="Dam"/>
    <property type="match status" value="1"/>
</dbReference>
<organism evidence="1">
    <name type="scientific">Siphoviridae sp. ctRPk8</name>
    <dbReference type="NCBI Taxonomy" id="2827870"/>
    <lineage>
        <taxon>Viruses</taxon>
        <taxon>Duplodnaviria</taxon>
        <taxon>Heunggongvirae</taxon>
        <taxon>Uroviricota</taxon>
        <taxon>Caudoviricetes</taxon>
    </lineage>
</organism>
<dbReference type="GO" id="GO:0009007">
    <property type="term" value="F:site-specific DNA-methyltransferase (adenine-specific) activity"/>
    <property type="evidence" value="ECO:0007669"/>
    <property type="project" value="InterPro"/>
</dbReference>
<protein>
    <submittedName>
        <fullName evidence="1">DNA N-6-adenine-methyltransferase</fullName>
    </submittedName>
</protein>
<sequence length="148" mass="16869">MNGEVMFSSEKNFWETPQKLFDELDAEFHFTLDAAASDENHKCARYFTQNDDGLRQNWGGETVFCNPPYGSKETGLWTEKCYREGQKPGTTVVLLIPARTDRASFHDYILGKAEIRFLRGRLKFEMDGKPMGTAPFPSMIAIWRGGTT</sequence>
<evidence type="ECO:0000313" key="1">
    <source>
        <dbReference type="EMBL" id="DAF50911.1"/>
    </source>
</evidence>
<accession>A0A8S5SJS0</accession>
<dbReference type="InterPro" id="IPR008593">
    <property type="entry name" value="Dam_MeTrfase"/>
</dbReference>
<name>A0A8S5SJS0_9CAUD</name>